<keyword evidence="5 7" id="KW-0234">DNA repair</keyword>
<evidence type="ECO:0000256" key="4">
    <source>
        <dbReference type="ARBA" id="ARBA00023172"/>
    </source>
</evidence>
<feature type="region of interest" description="Disordered" evidence="8">
    <location>
        <begin position="1"/>
        <end position="21"/>
    </location>
</feature>
<comment type="subunit">
    <text evidence="7">Component of the SMC5-SMC6 complex.</text>
</comment>
<evidence type="ECO:0000256" key="1">
    <source>
        <dbReference type="ARBA" id="ARBA00004123"/>
    </source>
</evidence>
<evidence type="ECO:0000256" key="5">
    <source>
        <dbReference type="ARBA" id="ARBA00023204"/>
    </source>
</evidence>
<dbReference type="OrthoDB" id="361242at2759"/>
<keyword evidence="3 7" id="KW-0227">DNA damage</keyword>
<dbReference type="GO" id="GO:0006310">
    <property type="term" value="P:DNA recombination"/>
    <property type="evidence" value="ECO:0007669"/>
    <property type="project" value="UniProtKB-UniRule"/>
</dbReference>
<proteinExistence type="inferred from homology"/>
<evidence type="ECO:0000256" key="3">
    <source>
        <dbReference type="ARBA" id="ARBA00022763"/>
    </source>
</evidence>
<dbReference type="PANTHER" id="PTHR16140">
    <property type="entry name" value="NON-STRUCTURAL MAINTENANCE OF CHROMOSOMES ELEMENT 4"/>
    <property type="match status" value="1"/>
</dbReference>
<keyword evidence="11" id="KW-1185">Reference proteome</keyword>
<dbReference type="EMBL" id="NNAY01001745">
    <property type="protein sequence ID" value="OXU23044.1"/>
    <property type="molecule type" value="Genomic_DNA"/>
</dbReference>
<comment type="similarity">
    <text evidence="2 7">Belongs to the NSE4 family.</text>
</comment>
<keyword evidence="4 7" id="KW-0233">DNA recombination</keyword>
<comment type="caution">
    <text evidence="10">The sequence shown here is derived from an EMBL/GenBank/DDBJ whole genome shotgun (WGS) entry which is preliminary data.</text>
</comment>
<keyword evidence="6 7" id="KW-0539">Nucleus</keyword>
<dbReference type="InterPro" id="IPR014854">
    <property type="entry name" value="Nse4_C"/>
</dbReference>
<gene>
    <name evidence="10" type="ORF">TSAR_011596</name>
</gene>
<dbReference type="STRING" id="543379.A0A232EXD6"/>
<evidence type="ECO:0000256" key="8">
    <source>
        <dbReference type="SAM" id="MobiDB-lite"/>
    </source>
</evidence>
<evidence type="ECO:0000259" key="9">
    <source>
        <dbReference type="Pfam" id="PF08743"/>
    </source>
</evidence>
<sequence>MPGTSLPSPSLQNYDDHSDSVIRSPQQRKEALRNVYNNAQALTGNLNVNTLRNLEELINEVDSINNEGTLEDKIKDQGVVILDSEIMSLSSEVLKKYAYSLSKNISCYDANEYAEKIKLYVRGLPGTLAYEGPNYSLLTQEVMKCFKRTPIYAAVLGTLRMMPKKEIVRRKIVREKQGPMKKPEKVIALEKTEESVEDTVMEIKKIIYRYQRQHKKPLDFFALVLHPTDFGKTIENILHTSFLVKDCFIKFAMDKDGVPQVYTIRSEETEKAKEDKMTKNIQNVLSLSMKEWRALVEAYDIKEPMINITAENASKK</sequence>
<dbReference type="AlphaFoldDB" id="A0A232EXD6"/>
<evidence type="ECO:0000256" key="7">
    <source>
        <dbReference type="RuleBase" id="RU365071"/>
    </source>
</evidence>
<dbReference type="Pfam" id="PF08743">
    <property type="entry name" value="Nse4_C"/>
    <property type="match status" value="1"/>
</dbReference>
<protein>
    <recommendedName>
        <fullName evidence="7">Non-structural maintenance of chromosomes element 4</fullName>
    </recommendedName>
</protein>
<evidence type="ECO:0000313" key="10">
    <source>
        <dbReference type="EMBL" id="OXU23044.1"/>
    </source>
</evidence>
<dbReference type="GO" id="GO:0005634">
    <property type="term" value="C:nucleus"/>
    <property type="evidence" value="ECO:0007669"/>
    <property type="project" value="UniProtKB-SubCell"/>
</dbReference>
<accession>A0A232EXD6</accession>
<dbReference type="GO" id="GO:0006281">
    <property type="term" value="P:DNA repair"/>
    <property type="evidence" value="ECO:0007669"/>
    <property type="project" value="UniProtKB-UniRule"/>
</dbReference>
<reference evidence="10 11" key="1">
    <citation type="journal article" date="2017" name="Curr. Biol.">
        <title>The Evolution of Venom by Co-option of Single-Copy Genes.</title>
        <authorList>
            <person name="Martinson E.O."/>
            <person name="Mrinalini"/>
            <person name="Kelkar Y.D."/>
            <person name="Chang C.H."/>
            <person name="Werren J.H."/>
        </authorList>
    </citation>
    <scope>NUCLEOTIDE SEQUENCE [LARGE SCALE GENOMIC DNA]</scope>
    <source>
        <strain evidence="10 11">Alberta</strain>
        <tissue evidence="10">Whole body</tissue>
    </source>
</reference>
<dbReference type="GO" id="GO:0030915">
    <property type="term" value="C:Smc5-Smc6 complex"/>
    <property type="evidence" value="ECO:0007669"/>
    <property type="project" value="UniProtKB-UniRule"/>
</dbReference>
<feature type="compositionally biased region" description="Polar residues" evidence="8">
    <location>
        <begin position="1"/>
        <end position="13"/>
    </location>
</feature>
<dbReference type="PANTHER" id="PTHR16140:SF0">
    <property type="entry name" value="NON-STRUCTURAL MAINTENANCE OF CHROMOSOMES ELEMENT 4"/>
    <property type="match status" value="1"/>
</dbReference>
<dbReference type="InterPro" id="IPR027786">
    <property type="entry name" value="Nse4/EID"/>
</dbReference>
<name>A0A232EXD6_9HYME</name>
<comment type="function">
    <text evidence="7">Component of the SMC5-SMC6 complex, that promotes sister chromatid alignment after DNA damage and facilitates double-stranded DNA breaks (DSBs) repair via homologous recombination between sister chromatids.</text>
</comment>
<feature type="domain" description="Non-structural maintenance of chromosome element 4 C-terminal" evidence="9">
    <location>
        <begin position="217"/>
        <end position="306"/>
    </location>
</feature>
<evidence type="ECO:0000313" key="11">
    <source>
        <dbReference type="Proteomes" id="UP000215335"/>
    </source>
</evidence>
<evidence type="ECO:0000256" key="6">
    <source>
        <dbReference type="ARBA" id="ARBA00023242"/>
    </source>
</evidence>
<evidence type="ECO:0000256" key="2">
    <source>
        <dbReference type="ARBA" id="ARBA00008997"/>
    </source>
</evidence>
<dbReference type="Proteomes" id="UP000215335">
    <property type="component" value="Unassembled WGS sequence"/>
</dbReference>
<organism evidence="10 11">
    <name type="scientific">Trichomalopsis sarcophagae</name>
    <dbReference type="NCBI Taxonomy" id="543379"/>
    <lineage>
        <taxon>Eukaryota</taxon>
        <taxon>Metazoa</taxon>
        <taxon>Ecdysozoa</taxon>
        <taxon>Arthropoda</taxon>
        <taxon>Hexapoda</taxon>
        <taxon>Insecta</taxon>
        <taxon>Pterygota</taxon>
        <taxon>Neoptera</taxon>
        <taxon>Endopterygota</taxon>
        <taxon>Hymenoptera</taxon>
        <taxon>Apocrita</taxon>
        <taxon>Proctotrupomorpha</taxon>
        <taxon>Chalcidoidea</taxon>
        <taxon>Pteromalidae</taxon>
        <taxon>Pteromalinae</taxon>
        <taxon>Trichomalopsis</taxon>
    </lineage>
</organism>
<comment type="subcellular location">
    <subcellularLocation>
        <location evidence="1 7">Nucleus</location>
    </subcellularLocation>
</comment>